<accession>A0ABV4Y0K2</accession>
<proteinExistence type="predicted"/>
<evidence type="ECO:0008006" key="3">
    <source>
        <dbReference type="Google" id="ProtNLM"/>
    </source>
</evidence>
<gene>
    <name evidence="1" type="ORF">ACE1CI_31785</name>
</gene>
<evidence type="ECO:0000313" key="1">
    <source>
        <dbReference type="EMBL" id="MFB2897523.1"/>
    </source>
</evidence>
<dbReference type="RefSeq" id="WP_413267135.1">
    <property type="nucleotide sequence ID" value="NZ_JBHFNR010000256.1"/>
</dbReference>
<name>A0ABV4Y0K2_9CYAN</name>
<protein>
    <recommendedName>
        <fullName evidence="3">Flagellar assembly protein H</fullName>
    </recommendedName>
</protein>
<comment type="caution">
    <text evidence="1">The sequence shown here is derived from an EMBL/GenBank/DDBJ whole genome shotgun (WGS) entry which is preliminary data.</text>
</comment>
<sequence>MTVFPYDQFAKDYLKELLSPLGEVETSRNIAGEVREIDVWFAPRAEVVDATELLPPTPETLWLRILGKGRVQEQAIDQLAELPENDPLRIVVLELLSNLKAILEVNQNLAPDEENLIMRLSPLYEQRLAEATQRGIDQGQRIFVENLLRAKFGELDEELTAIIEPLLALPPADSTALLLQLSNLSRAELLARFN</sequence>
<organism evidence="1 2">
    <name type="scientific">Floridaenema flaviceps BLCC-F50</name>
    <dbReference type="NCBI Taxonomy" id="3153642"/>
    <lineage>
        <taxon>Bacteria</taxon>
        <taxon>Bacillati</taxon>
        <taxon>Cyanobacteriota</taxon>
        <taxon>Cyanophyceae</taxon>
        <taxon>Oscillatoriophycideae</taxon>
        <taxon>Aerosakkonematales</taxon>
        <taxon>Aerosakkonemataceae</taxon>
        <taxon>Floridanema</taxon>
        <taxon>Floridanema flaviceps</taxon>
    </lineage>
</organism>
<keyword evidence="2" id="KW-1185">Reference proteome</keyword>
<dbReference type="Proteomes" id="UP001576784">
    <property type="component" value="Unassembled WGS sequence"/>
</dbReference>
<evidence type="ECO:0000313" key="2">
    <source>
        <dbReference type="Proteomes" id="UP001576784"/>
    </source>
</evidence>
<dbReference type="EMBL" id="JBHFNR010000256">
    <property type="protein sequence ID" value="MFB2897523.1"/>
    <property type="molecule type" value="Genomic_DNA"/>
</dbReference>
<reference evidence="1 2" key="1">
    <citation type="submission" date="2024-09" db="EMBL/GenBank/DDBJ databases">
        <title>Floridaenema gen nov. (Aerosakkonemataceae, Aerosakkonematales ord. nov., Cyanobacteria) from benthic tropical and subtropical fresh waters, with the description of four new species.</title>
        <authorList>
            <person name="Moretto J.A."/>
            <person name="Berthold D.E."/>
            <person name="Lefler F.W."/>
            <person name="Huang I.-S."/>
            <person name="Laughinghouse H. IV."/>
        </authorList>
    </citation>
    <scope>NUCLEOTIDE SEQUENCE [LARGE SCALE GENOMIC DNA]</scope>
    <source>
        <strain evidence="1 2">BLCC-F50</strain>
    </source>
</reference>